<dbReference type="InterPro" id="IPR001711">
    <property type="entry name" value="PLipase_C_Pinositol-sp_Y"/>
</dbReference>
<reference evidence="4" key="1">
    <citation type="submission" date="2022-10" db="EMBL/GenBank/DDBJ databases">
        <title>Genome assembly of Pristionchus species.</title>
        <authorList>
            <person name="Yoshida K."/>
            <person name="Sommer R.J."/>
        </authorList>
    </citation>
    <scope>NUCLEOTIDE SEQUENCE [LARGE SCALE GENOMIC DNA]</scope>
    <source>
        <strain evidence="4">RS5460</strain>
    </source>
</reference>
<dbReference type="Proteomes" id="UP001328107">
    <property type="component" value="Unassembled WGS sequence"/>
</dbReference>
<dbReference type="AlphaFoldDB" id="A0AAN5IEL3"/>
<name>A0AAN5IEL3_9BILA</name>
<evidence type="ECO:0000313" key="3">
    <source>
        <dbReference type="EMBL" id="GMR59701.1"/>
    </source>
</evidence>
<feature type="compositionally biased region" description="Basic and acidic residues" evidence="1">
    <location>
        <begin position="396"/>
        <end position="410"/>
    </location>
</feature>
<dbReference type="PROSITE" id="PS50008">
    <property type="entry name" value="PIPLC_Y_DOMAIN"/>
    <property type="match status" value="1"/>
</dbReference>
<protein>
    <recommendedName>
        <fullName evidence="2">PI-PLC Y-box domain-containing protein</fullName>
    </recommendedName>
</protein>
<sequence length="833" mass="95739">RHKSRIMPEYSYGVVVEKYSSSFGVWLLFRGARSALTSLNNNICSDPIHLGDIVRATTGDDKTSIRRIWPFPDSVWSDGCRVVARSIVSFDSEVTINRGTWKDDVSGLAFILLVSRDLGVVIAPVQWYNREFYEAKDSHLLAYAQFIPRKLINMTTDESIDVFWSIIENRISLPVGPSKEEDPAKFLNADYISNVPVLTVVKLGNWVLTWSYALGDRMAIIKSDGMIDVGKWLMATVIPSSPRDFKNHGCAYTVVRKASISQYTQPKVRIDHGKITMIVTLNSSQRDQNHPETRVKLWHDRWGLPVRYEEDNGDWIGGEANEFRATVEVLLCEKDDFDGRRVSIRAIGPAEIPRLENNGPMADSSPITHPFEDVDELKAALVEGERMENGQSEWNESTRKSKEKKGDEWHTQGVDKTTSIIDESEAEWKKRMIEMEGQQESRSFSSPPTSSTEPAMRSGFSLDIGSIPIRAHDDSTTEEMWTMDMEKKGWKMPIENLISKRLFEPDGSQIKKRQCLITKVRFDVNWQYADKILLFLLDGSPSYIVHDMEYNTKRSIVSGKADFTTVGNVVEVNVGRGTAKFCVHDEMWRLVTKVSVPMRETIYEPGRVKSLELIVTAKCLSPETQNKHNDRHRYDKKGFTMFNHQFLHNIAYYGGDVDAREFHKYTYQMVVQPEECIKGHAFWKAKEILWKIHKETSAGCGSSESYLKPSVSVSEQQRIPRPIPMSEIFEMFTKLMESEKVMEALHLRTGTDYKKKFLLAMEVAKNEKYTAVKRNDKRDLDANANFLISIVENAYSEEIFKKMEERRLWKLLVKTVTLIKEFRNTTNERWNLK</sequence>
<feature type="region of interest" description="Disordered" evidence="1">
    <location>
        <begin position="436"/>
        <end position="459"/>
    </location>
</feature>
<feature type="non-terminal residue" evidence="3">
    <location>
        <position position="1"/>
    </location>
</feature>
<dbReference type="EMBL" id="BTRK01000006">
    <property type="protein sequence ID" value="GMR59701.1"/>
    <property type="molecule type" value="Genomic_DNA"/>
</dbReference>
<dbReference type="GO" id="GO:0035556">
    <property type="term" value="P:intracellular signal transduction"/>
    <property type="evidence" value="ECO:0007669"/>
    <property type="project" value="InterPro"/>
</dbReference>
<organism evidence="3 4">
    <name type="scientific">Pristionchus mayeri</name>
    <dbReference type="NCBI Taxonomy" id="1317129"/>
    <lineage>
        <taxon>Eukaryota</taxon>
        <taxon>Metazoa</taxon>
        <taxon>Ecdysozoa</taxon>
        <taxon>Nematoda</taxon>
        <taxon>Chromadorea</taxon>
        <taxon>Rhabditida</taxon>
        <taxon>Rhabditina</taxon>
        <taxon>Diplogasteromorpha</taxon>
        <taxon>Diplogasteroidea</taxon>
        <taxon>Neodiplogasteridae</taxon>
        <taxon>Pristionchus</taxon>
    </lineage>
</organism>
<gene>
    <name evidence="3" type="ORF">PMAYCL1PPCAC_29896</name>
</gene>
<evidence type="ECO:0000259" key="2">
    <source>
        <dbReference type="PROSITE" id="PS50008"/>
    </source>
</evidence>
<feature type="domain" description="PI-PLC Y-box" evidence="2">
    <location>
        <begin position="72"/>
        <end position="124"/>
    </location>
</feature>
<proteinExistence type="predicted"/>
<dbReference type="GO" id="GO:0004435">
    <property type="term" value="F:phosphatidylinositol-4,5-bisphosphate phospholipase C activity"/>
    <property type="evidence" value="ECO:0007669"/>
    <property type="project" value="InterPro"/>
</dbReference>
<evidence type="ECO:0000256" key="1">
    <source>
        <dbReference type="SAM" id="MobiDB-lite"/>
    </source>
</evidence>
<dbReference type="GO" id="GO:0006629">
    <property type="term" value="P:lipid metabolic process"/>
    <property type="evidence" value="ECO:0007669"/>
    <property type="project" value="InterPro"/>
</dbReference>
<keyword evidence="4" id="KW-1185">Reference proteome</keyword>
<feature type="compositionally biased region" description="Low complexity" evidence="1">
    <location>
        <begin position="440"/>
        <end position="454"/>
    </location>
</feature>
<feature type="region of interest" description="Disordered" evidence="1">
    <location>
        <begin position="386"/>
        <end position="411"/>
    </location>
</feature>
<accession>A0AAN5IEL3</accession>
<evidence type="ECO:0000313" key="4">
    <source>
        <dbReference type="Proteomes" id="UP001328107"/>
    </source>
</evidence>
<comment type="caution">
    <text evidence="3">The sequence shown here is derived from an EMBL/GenBank/DDBJ whole genome shotgun (WGS) entry which is preliminary data.</text>
</comment>